<evidence type="ECO:0000313" key="7">
    <source>
        <dbReference type="Proteomes" id="UP000044938"/>
    </source>
</evidence>
<dbReference type="EMBL" id="CSBK01001300">
    <property type="protein sequence ID" value="COY52138.1"/>
    <property type="molecule type" value="Genomic_DNA"/>
</dbReference>
<dbReference type="EMBL" id="CSAE01000092">
    <property type="protein sequence ID" value="COV34024.1"/>
    <property type="molecule type" value="Genomic_DNA"/>
</dbReference>
<organism evidence="2 5">
    <name type="scientific">Mycobacterium tuberculosis</name>
    <dbReference type="NCBI Taxonomy" id="1773"/>
    <lineage>
        <taxon>Bacteria</taxon>
        <taxon>Bacillati</taxon>
        <taxon>Actinomycetota</taxon>
        <taxon>Actinomycetes</taxon>
        <taxon>Mycobacteriales</taxon>
        <taxon>Mycobacteriaceae</taxon>
        <taxon>Mycobacterium</taxon>
        <taxon>Mycobacterium tuberculosis complex</taxon>
    </lineage>
</organism>
<gene>
    <name evidence="2" type="ORF">ERS007703_01174</name>
    <name evidence="3" type="ORF">ERS007720_01934</name>
    <name evidence="4" type="ORF">ERS007739_02739</name>
</gene>
<reference evidence="2" key="1">
    <citation type="submission" date="2015-03" db="EMBL/GenBank/DDBJ databases">
        <authorList>
            <person name="Murphy D."/>
        </authorList>
    </citation>
    <scope>NUCLEOTIDE SEQUENCE [LARGE SCALE GENOMIC DNA]</scope>
    <source>
        <strain evidence="2">K00500041</strain>
    </source>
</reference>
<evidence type="ECO:0000256" key="1">
    <source>
        <dbReference type="SAM" id="MobiDB-lite"/>
    </source>
</evidence>
<evidence type="ECO:0000313" key="4">
    <source>
        <dbReference type="EMBL" id="COY52138.1"/>
    </source>
</evidence>
<dbReference type="Proteomes" id="UP000044938">
    <property type="component" value="Unassembled WGS sequence"/>
</dbReference>
<feature type="region of interest" description="Disordered" evidence="1">
    <location>
        <begin position="67"/>
        <end position="96"/>
    </location>
</feature>
<evidence type="ECO:0000313" key="3">
    <source>
        <dbReference type="EMBL" id="COW18207.1"/>
    </source>
</evidence>
<evidence type="ECO:0000313" key="6">
    <source>
        <dbReference type="Proteomes" id="UP000039021"/>
    </source>
</evidence>
<evidence type="ECO:0000313" key="5">
    <source>
        <dbReference type="Proteomes" id="UP000038802"/>
    </source>
</evidence>
<accession>A0A0U0QT09</accession>
<reference evidence="4" key="2">
    <citation type="submission" date="2015-03" db="EMBL/GenBank/DDBJ databases">
        <authorList>
            <consortium name="Pathogen Informatics"/>
            <person name="Murphy D."/>
        </authorList>
    </citation>
    <scope>NUCLEOTIDE SEQUENCE</scope>
    <source>
        <strain evidence="4">N09902308</strain>
    </source>
</reference>
<dbReference type="Proteomes" id="UP000039021">
    <property type="component" value="Unassembled WGS sequence"/>
</dbReference>
<name>A0A0U0QT09_MYCTX</name>
<reference evidence="5 6" key="3">
    <citation type="submission" date="2015-03" db="EMBL/GenBank/DDBJ databases">
        <authorList>
            <consortium name="Pathogen Informatics"/>
        </authorList>
    </citation>
    <scope>NUCLEOTIDE SEQUENCE [LARGE SCALE GENOMIC DNA]</scope>
    <source>
        <strain evidence="5">K00500041</strain>
        <strain evidence="3 7">M09401471</strain>
        <strain evidence="6">N09902308</strain>
    </source>
</reference>
<dbReference type="AlphaFoldDB" id="A0A0U0QT09"/>
<dbReference type="EMBL" id="CSAJ01000219">
    <property type="protein sequence ID" value="COW18207.1"/>
    <property type="molecule type" value="Genomic_DNA"/>
</dbReference>
<dbReference type="Proteomes" id="UP000038802">
    <property type="component" value="Unassembled WGS sequence"/>
</dbReference>
<sequence length="96" mass="10824">MQVTIDVRFKVQRTAGKLFPKPRPRLDLESERVTQPVKGVTHARANMHGLSGRFQTQQLASRPLSRCMRDGMPMGAPGASEGKKWQTVRVRRTRGP</sequence>
<proteinExistence type="predicted"/>
<evidence type="ECO:0000313" key="2">
    <source>
        <dbReference type="EMBL" id="COV34024.1"/>
    </source>
</evidence>
<protein>
    <submittedName>
        <fullName evidence="2">Uncharacterized protein</fullName>
    </submittedName>
</protein>